<dbReference type="AlphaFoldDB" id="A0A9D4CWD7"/>
<evidence type="ECO:0000313" key="2">
    <source>
        <dbReference type="EMBL" id="KAH3733279.1"/>
    </source>
</evidence>
<dbReference type="Proteomes" id="UP000828390">
    <property type="component" value="Unassembled WGS sequence"/>
</dbReference>
<feature type="region of interest" description="Disordered" evidence="1">
    <location>
        <begin position="70"/>
        <end position="102"/>
    </location>
</feature>
<evidence type="ECO:0000256" key="1">
    <source>
        <dbReference type="SAM" id="MobiDB-lite"/>
    </source>
</evidence>
<gene>
    <name evidence="2" type="ORF">DPMN_039704</name>
</gene>
<keyword evidence="3" id="KW-1185">Reference proteome</keyword>
<proteinExistence type="predicted"/>
<evidence type="ECO:0000313" key="3">
    <source>
        <dbReference type="Proteomes" id="UP000828390"/>
    </source>
</evidence>
<name>A0A9D4CWD7_DREPO</name>
<dbReference type="EMBL" id="JAIWYP010000011">
    <property type="protein sequence ID" value="KAH3733279.1"/>
    <property type="molecule type" value="Genomic_DNA"/>
</dbReference>
<feature type="compositionally biased region" description="Polar residues" evidence="1">
    <location>
        <begin position="78"/>
        <end position="102"/>
    </location>
</feature>
<protein>
    <submittedName>
        <fullName evidence="2">Uncharacterized protein</fullName>
    </submittedName>
</protein>
<comment type="caution">
    <text evidence="2">The sequence shown here is derived from an EMBL/GenBank/DDBJ whole genome shotgun (WGS) entry which is preliminary data.</text>
</comment>
<organism evidence="2 3">
    <name type="scientific">Dreissena polymorpha</name>
    <name type="common">Zebra mussel</name>
    <name type="synonym">Mytilus polymorpha</name>
    <dbReference type="NCBI Taxonomy" id="45954"/>
    <lineage>
        <taxon>Eukaryota</taxon>
        <taxon>Metazoa</taxon>
        <taxon>Spiralia</taxon>
        <taxon>Lophotrochozoa</taxon>
        <taxon>Mollusca</taxon>
        <taxon>Bivalvia</taxon>
        <taxon>Autobranchia</taxon>
        <taxon>Heteroconchia</taxon>
        <taxon>Euheterodonta</taxon>
        <taxon>Imparidentia</taxon>
        <taxon>Neoheterodontei</taxon>
        <taxon>Myida</taxon>
        <taxon>Dreissenoidea</taxon>
        <taxon>Dreissenidae</taxon>
        <taxon>Dreissena</taxon>
    </lineage>
</organism>
<reference evidence="2" key="2">
    <citation type="submission" date="2020-11" db="EMBL/GenBank/DDBJ databases">
        <authorList>
            <person name="McCartney M.A."/>
            <person name="Auch B."/>
            <person name="Kono T."/>
            <person name="Mallez S."/>
            <person name="Becker A."/>
            <person name="Gohl D.M."/>
            <person name="Silverstein K.A.T."/>
            <person name="Koren S."/>
            <person name="Bechman K.B."/>
            <person name="Herman A."/>
            <person name="Abrahante J.E."/>
            <person name="Garbe J."/>
        </authorList>
    </citation>
    <scope>NUCLEOTIDE SEQUENCE</scope>
    <source>
        <strain evidence="2">Duluth1</strain>
        <tissue evidence="2">Whole animal</tissue>
    </source>
</reference>
<sequence length="102" mass="11709">MEKYNIFNYYIAYCESTLILPKLTWKRIAINAIRQYHTEQWTGRVTEDPEFVQFSVVHPHIRAACLSAATRTPHETTDASTAASEHTDANSQTSLQTLWPHS</sequence>
<accession>A0A9D4CWD7</accession>
<reference evidence="2" key="1">
    <citation type="journal article" date="2019" name="bioRxiv">
        <title>The Genome of the Zebra Mussel, Dreissena polymorpha: A Resource for Invasive Species Research.</title>
        <authorList>
            <person name="McCartney M.A."/>
            <person name="Auch B."/>
            <person name="Kono T."/>
            <person name="Mallez S."/>
            <person name="Zhang Y."/>
            <person name="Obille A."/>
            <person name="Becker A."/>
            <person name="Abrahante J.E."/>
            <person name="Garbe J."/>
            <person name="Badalamenti J.P."/>
            <person name="Herman A."/>
            <person name="Mangelson H."/>
            <person name="Liachko I."/>
            <person name="Sullivan S."/>
            <person name="Sone E.D."/>
            <person name="Koren S."/>
            <person name="Silverstein K.A.T."/>
            <person name="Beckman K.B."/>
            <person name="Gohl D.M."/>
        </authorList>
    </citation>
    <scope>NUCLEOTIDE SEQUENCE</scope>
    <source>
        <strain evidence="2">Duluth1</strain>
        <tissue evidence="2">Whole animal</tissue>
    </source>
</reference>